<dbReference type="Proteomes" id="UP000198211">
    <property type="component" value="Unassembled WGS sequence"/>
</dbReference>
<feature type="compositionally biased region" description="Acidic residues" evidence="1">
    <location>
        <begin position="124"/>
        <end position="136"/>
    </location>
</feature>
<name>A0A225WVI2_9STRA</name>
<dbReference type="OrthoDB" id="92373at2759"/>
<organism evidence="2 3">
    <name type="scientific">Phytophthora megakarya</name>
    <dbReference type="NCBI Taxonomy" id="4795"/>
    <lineage>
        <taxon>Eukaryota</taxon>
        <taxon>Sar</taxon>
        <taxon>Stramenopiles</taxon>
        <taxon>Oomycota</taxon>
        <taxon>Peronosporomycetes</taxon>
        <taxon>Peronosporales</taxon>
        <taxon>Peronosporaceae</taxon>
        <taxon>Phytophthora</taxon>
    </lineage>
</organism>
<protein>
    <submittedName>
        <fullName evidence="2">Uncharacterized protein</fullName>
    </submittedName>
</protein>
<dbReference type="EMBL" id="NBNE01000261">
    <property type="protein sequence ID" value="OWZ21069.1"/>
    <property type="molecule type" value="Genomic_DNA"/>
</dbReference>
<dbReference type="AlphaFoldDB" id="A0A225WVI2"/>
<gene>
    <name evidence="2" type="ORF">PHMEG_0004430</name>
</gene>
<sequence>MAPKISRAFSINERHNNPSILVQDMGHGDLDLGDCWNGRDATSASHWRVSLPENMPRRTTTWSSRFTSLSSNVRNAGAVLATRAKQLRVPRSTRWTIPKPTMVATPETSMPRAISTPTQVVNDSDIDSGDEPDEEQSNDKPTKLYSSFRGGKPSL</sequence>
<evidence type="ECO:0000313" key="2">
    <source>
        <dbReference type="EMBL" id="OWZ21069.1"/>
    </source>
</evidence>
<proteinExistence type="predicted"/>
<evidence type="ECO:0000256" key="1">
    <source>
        <dbReference type="SAM" id="MobiDB-lite"/>
    </source>
</evidence>
<feature type="region of interest" description="Disordered" evidence="1">
    <location>
        <begin position="91"/>
        <end position="155"/>
    </location>
</feature>
<comment type="caution">
    <text evidence="2">The sequence shown here is derived from an EMBL/GenBank/DDBJ whole genome shotgun (WGS) entry which is preliminary data.</text>
</comment>
<reference evidence="3" key="1">
    <citation type="submission" date="2017-03" db="EMBL/GenBank/DDBJ databases">
        <title>Phytopthora megakarya and P. palmivora, two closely related causual agents of cacao black pod achieved similar genome size and gene model numbers by different mechanisms.</title>
        <authorList>
            <person name="Ali S."/>
            <person name="Shao J."/>
            <person name="Larry D.J."/>
            <person name="Kronmiller B."/>
            <person name="Shen D."/>
            <person name="Strem M.D."/>
            <person name="Melnick R.L."/>
            <person name="Guiltinan M.J."/>
            <person name="Tyler B.M."/>
            <person name="Meinhardt L.W."/>
            <person name="Bailey B.A."/>
        </authorList>
    </citation>
    <scope>NUCLEOTIDE SEQUENCE [LARGE SCALE GENOMIC DNA]</scope>
    <source>
        <strain evidence="3">zdho120</strain>
    </source>
</reference>
<evidence type="ECO:0000313" key="3">
    <source>
        <dbReference type="Proteomes" id="UP000198211"/>
    </source>
</evidence>
<accession>A0A225WVI2</accession>
<keyword evidence="3" id="KW-1185">Reference proteome</keyword>